<accession>A0A0U4BNB8</accession>
<comment type="catalytic activity">
    <reaction evidence="1">
        <text>ATP + protein L-histidine = ADP + protein N-phospho-L-histidine.</text>
        <dbReference type="EC" id="2.7.13.3"/>
    </reaction>
</comment>
<proteinExistence type="predicted"/>
<dbReference type="InterPro" id="IPR013783">
    <property type="entry name" value="Ig-like_fold"/>
</dbReference>
<dbReference type="SMART" id="SM00387">
    <property type="entry name" value="HATPase_c"/>
    <property type="match status" value="1"/>
</dbReference>
<dbReference type="Gene3D" id="1.10.287.130">
    <property type="match status" value="1"/>
</dbReference>
<dbReference type="InterPro" id="IPR015943">
    <property type="entry name" value="WD40/YVTN_repeat-like_dom_sf"/>
</dbReference>
<dbReference type="EC" id="2.7.13.3" evidence="2"/>
<dbReference type="PRINTS" id="PR00344">
    <property type="entry name" value="BCTRLSENSOR"/>
</dbReference>
<dbReference type="Gene3D" id="2.60.40.10">
    <property type="entry name" value="Immunoglobulins"/>
    <property type="match status" value="1"/>
</dbReference>
<feature type="domain" description="Histidine kinase" evidence="4">
    <location>
        <begin position="794"/>
        <end position="1036"/>
    </location>
</feature>
<keyword evidence="6" id="KW-1185">Reference proteome</keyword>
<dbReference type="Gene3D" id="2.130.10.10">
    <property type="entry name" value="YVTN repeat-like/Quinoprotein amine dehydrogenase"/>
    <property type="match status" value="2"/>
</dbReference>
<dbReference type="SUPFAM" id="SSF47384">
    <property type="entry name" value="Homodimeric domain of signal transducing histidine kinase"/>
    <property type="match status" value="1"/>
</dbReference>
<gene>
    <name evidence="5" type="ORF">AUC43_09210</name>
</gene>
<keyword evidence="3" id="KW-0597">Phosphoprotein</keyword>
<name>A0A0U4BNB8_9BACT</name>
<dbReference type="Gene3D" id="3.30.565.10">
    <property type="entry name" value="Histidine kinase-like ATPase, C-terminal domain"/>
    <property type="match status" value="1"/>
</dbReference>
<evidence type="ECO:0000313" key="6">
    <source>
        <dbReference type="Proteomes" id="UP000059542"/>
    </source>
</evidence>
<evidence type="ECO:0000313" key="5">
    <source>
        <dbReference type="EMBL" id="ALW85258.1"/>
    </source>
</evidence>
<dbReference type="SUPFAM" id="SSF63829">
    <property type="entry name" value="Calcium-dependent phosphotriesterase"/>
    <property type="match status" value="2"/>
</dbReference>
<dbReference type="AlphaFoldDB" id="A0A0U4BNB8"/>
<evidence type="ECO:0000256" key="3">
    <source>
        <dbReference type="ARBA" id="ARBA00022553"/>
    </source>
</evidence>
<dbReference type="InterPro" id="IPR005467">
    <property type="entry name" value="His_kinase_dom"/>
</dbReference>
<dbReference type="KEGG" id="hyg:AUC43_09210"/>
<dbReference type="SUPFAM" id="SSF55874">
    <property type="entry name" value="ATPase domain of HSP90 chaperone/DNA topoisomerase II/histidine kinase"/>
    <property type="match status" value="1"/>
</dbReference>
<dbReference type="PROSITE" id="PS50109">
    <property type="entry name" value="HIS_KIN"/>
    <property type="match status" value="1"/>
</dbReference>
<dbReference type="InterPro" id="IPR011123">
    <property type="entry name" value="Y_Y_Y"/>
</dbReference>
<dbReference type="PANTHER" id="PTHR43547">
    <property type="entry name" value="TWO-COMPONENT HISTIDINE KINASE"/>
    <property type="match status" value="1"/>
</dbReference>
<dbReference type="CDD" id="cd00082">
    <property type="entry name" value="HisKA"/>
    <property type="match status" value="1"/>
</dbReference>
<evidence type="ECO:0000259" key="4">
    <source>
        <dbReference type="PROSITE" id="PS50109"/>
    </source>
</evidence>
<dbReference type="InterPro" id="IPR004358">
    <property type="entry name" value="Sig_transdc_His_kin-like_C"/>
</dbReference>
<dbReference type="Pfam" id="PF02518">
    <property type="entry name" value="HATPase_c"/>
    <property type="match status" value="1"/>
</dbReference>
<dbReference type="EMBL" id="CP013909">
    <property type="protein sequence ID" value="ALW85258.1"/>
    <property type="molecule type" value="Genomic_DNA"/>
</dbReference>
<dbReference type="GO" id="GO:0000155">
    <property type="term" value="F:phosphorelay sensor kinase activity"/>
    <property type="evidence" value="ECO:0007669"/>
    <property type="project" value="InterPro"/>
</dbReference>
<organism evidence="5 6">
    <name type="scientific">Hymenobacter sedentarius</name>
    <dbReference type="NCBI Taxonomy" id="1411621"/>
    <lineage>
        <taxon>Bacteria</taxon>
        <taxon>Pseudomonadati</taxon>
        <taxon>Bacteroidota</taxon>
        <taxon>Cytophagia</taxon>
        <taxon>Cytophagales</taxon>
        <taxon>Hymenobacteraceae</taxon>
        <taxon>Hymenobacter</taxon>
    </lineage>
</organism>
<sequence>MWIGTDQGLSCFDGHYCETYTVTQGLSTNQVTQVFLDSQGRLWVSHSGFAVDVLDRRRGTVHHLSGYYGLTGNRASTFLEDAQGRVWIAHNNGVDVVNLAAGTVQNLTPAIGWGSHTVNTLYRDRHGRLWLGGNRNRLLLLDPARGTAQRVVLPAPASDILQVAEDSRGRLWLGTGGQGLYIIDEKLGLIQRLTTRQGLSHNWVTSLAQGLGQRMFLGTGGGGVDEYDGDHHTLKPLRVDQGGLSSNLVASMYFARDGQLWVGTSGKGINLYRTFFSARQLSRQQGLPGRGAPYYALAEDGQGRVWAGSQGDGLDVLDPARGQQWHLGKAQGWPDSSVGVLCRDHRARLWVGGSRQLNVVDTRQGRLTRLTDTLGVITALMADRQGRLWVGGVAGPTVLDERQGTVRYTNFRRGLISNFFFAFAQDHRGQVWCGSDNGLAIVSADGRSVRLVANPFGPGKNWITCLLEDADGNMWVGTAGRGLHRFNAATDRLTSFSLANGLSDLHIASLQERDGCLYVGTAKGLTVVTPVVAHARATTPAWRLVSYDKPEEFAFVDFTPGVLLARTGTLWWGVSDVLATLGTPRTDLHAPTTRLTALDLMEQPQDFGPRLPKGPVVEGVRWEGQQAGGALPTQLSLPFNRSHVTFHFVSNRLDNLAKVRYRYLLEGNDEHWSDITDQASADYRNLAPGRYTFRASSKGLHGSWGPPTAFAFTVRPPWWRTWGAYLLYLLGLSALRWSGVSYRSRRLRAENAALEATVTQRTTALHRSLQELRVAQNQLVQSEKMAALGELTAGIAHEIQNPLNFVNNFADVSAELVAELREERAKGTAGDAGLEEELLDDLTQNLGKIGAHGRRAAGIVKGMLEHSRTITGERVSTDLNRLADEYLRLAYQGLRAKDKSFNATLNTEFLADLPFVTVVGADVGRVLLNLFTNAFYAVRQRQQQGEPGYQPQVGVRTVLLHQQVQIQVTDNGMGMSEAVQAKIFQPFFTTKPTGEGTGLGLSLSHDIVAQGHGGNLSVESQEGQGATFYVNLPLNGPT</sequence>
<dbReference type="Pfam" id="PF07494">
    <property type="entry name" value="Reg_prop"/>
    <property type="match status" value="6"/>
</dbReference>
<dbReference type="Proteomes" id="UP000059542">
    <property type="component" value="Chromosome"/>
</dbReference>
<dbReference type="InterPro" id="IPR036097">
    <property type="entry name" value="HisK_dim/P_sf"/>
</dbReference>
<dbReference type="Pfam" id="PF07495">
    <property type="entry name" value="Y_Y_Y"/>
    <property type="match status" value="1"/>
</dbReference>
<dbReference type="InterPro" id="IPR003594">
    <property type="entry name" value="HATPase_dom"/>
</dbReference>
<evidence type="ECO:0000256" key="2">
    <source>
        <dbReference type="ARBA" id="ARBA00012438"/>
    </source>
</evidence>
<protein>
    <recommendedName>
        <fullName evidence="2">histidine kinase</fullName>
        <ecNumber evidence="2">2.7.13.3</ecNumber>
    </recommendedName>
</protein>
<dbReference type="STRING" id="1411621.AUC43_09210"/>
<dbReference type="PANTHER" id="PTHR43547:SF2">
    <property type="entry name" value="HYBRID SIGNAL TRANSDUCTION HISTIDINE KINASE C"/>
    <property type="match status" value="1"/>
</dbReference>
<reference evidence="5 6" key="1">
    <citation type="submission" date="2015-12" db="EMBL/GenBank/DDBJ databases">
        <authorList>
            <person name="Shamseldin A."/>
            <person name="Moawad H."/>
            <person name="Abd El-Rahim W.M."/>
            <person name="Sadowsky M.J."/>
        </authorList>
    </citation>
    <scope>NUCLEOTIDE SEQUENCE [LARGE SCALE GENOMIC DNA]</scope>
    <source>
        <strain evidence="5 6">DG5B</strain>
    </source>
</reference>
<evidence type="ECO:0000256" key="1">
    <source>
        <dbReference type="ARBA" id="ARBA00000085"/>
    </source>
</evidence>
<dbReference type="InterPro" id="IPR011110">
    <property type="entry name" value="Reg_prop"/>
</dbReference>
<dbReference type="InterPro" id="IPR036890">
    <property type="entry name" value="HATPase_C_sf"/>
</dbReference>
<dbReference type="InterPro" id="IPR003661">
    <property type="entry name" value="HisK_dim/P_dom"/>
</dbReference>
<dbReference type="SMART" id="SM00388">
    <property type="entry name" value="HisKA"/>
    <property type="match status" value="1"/>
</dbReference>